<organism evidence="1 2">
    <name type="scientific">Pseudomonas gorinensis</name>
    <dbReference type="NCBI Taxonomy" id="3240790"/>
    <lineage>
        <taxon>Bacteria</taxon>
        <taxon>Pseudomonadati</taxon>
        <taxon>Pseudomonadota</taxon>
        <taxon>Gammaproteobacteria</taxon>
        <taxon>Pseudomonadales</taxon>
        <taxon>Pseudomonadaceae</taxon>
        <taxon>Pseudomonas</taxon>
    </lineage>
</organism>
<evidence type="ECO:0000313" key="2">
    <source>
        <dbReference type="Proteomes" id="UP000018725"/>
    </source>
</evidence>
<dbReference type="Proteomes" id="UP000018725">
    <property type="component" value="Chromosome"/>
</dbReference>
<proteinExistence type="predicted"/>
<gene>
    <name evidence="1" type="ORF">U771_08350</name>
</gene>
<reference evidence="1 2" key="1">
    <citation type="journal article" date="2014" name="Genome Announc.">
        <title>Complete Genome Sequence of Pseudomonas sp. Strain TKP, Isolated from a gamma-Hexachlorocyclohexane-Degrading Mixed Culture.</title>
        <authorList>
            <person name="Ohtsubo Y."/>
            <person name="Kishida K."/>
            <person name="Sato T."/>
            <person name="Tabata M."/>
            <person name="Kawasumi T."/>
            <person name="Ogura Y."/>
            <person name="Hayashi T."/>
            <person name="Tsuda M."/>
            <person name="Nagata Y."/>
        </authorList>
    </citation>
    <scope>NUCLEOTIDE SEQUENCE [LARGE SCALE GENOMIC DNA]</scope>
    <source>
        <strain evidence="1 2">TKP</strain>
    </source>
</reference>
<sequence length="540" mass="57750">MKISTKLLLSFLLCALVTLGVGLLGIKSVVRLANALELTFSNNLVSVSSTSATLNGLVAHNRGLYRLMDASQGDVSQQDRDRVRQDITNELKRSQSAYATYRATPLEDDERAAGDKLDQIWPTYTSNSEHIMSMLDSGQIEQARAQLNSTNNELFRQARDLIRVMVDSNNRQIKEGAAAADELRDSALTWMISGIVLAFIIAIITGVLITRLITRPIAQAVENAQRIAKGDLTQAITTDRTDEAGQLLMALSDMQGGLKSTLTEIANASDQLASAAEELSAVTDESTRGLTRQNDEIQQAATAVNQMTAAVDEVASNAVSTSEASRQATTEAEDGRQQVEQAVSGMSAMVVEINDSTQSVADLAGQVREIGKVIDVIRSIADQTNLLALNAAIEAARAGEQGRGFAVVADEVRALAHRTQTSTVDIEKMIGEVQAGADGAVAAMNKSLSWANNTQTLAQNAGQALERITASVASINERNLVIASASEEQAQVAREVDRNLLNIQDLSTQTAAGANQTNASSQDLSRLATSFNMLVSKFQL</sequence>
<keyword evidence="2" id="KW-1185">Reference proteome</keyword>
<name>A0ACA7P2N1_9PSED</name>
<evidence type="ECO:0000313" key="1">
    <source>
        <dbReference type="EMBL" id="AHC34213.1"/>
    </source>
</evidence>
<dbReference type="EMBL" id="CP006852">
    <property type="protein sequence ID" value="AHC34213.1"/>
    <property type="molecule type" value="Genomic_DNA"/>
</dbReference>
<protein>
    <submittedName>
        <fullName evidence="1">Chemotaxis protein</fullName>
    </submittedName>
</protein>
<accession>A0ACA7P2N1</accession>